<evidence type="ECO:0000259" key="1">
    <source>
        <dbReference type="PROSITE" id="PS51782"/>
    </source>
</evidence>
<comment type="caution">
    <text evidence="2">The sequence shown here is derived from an EMBL/GenBank/DDBJ whole genome shotgun (WGS) entry which is preliminary data.</text>
</comment>
<dbReference type="GO" id="GO:0004222">
    <property type="term" value="F:metalloendopeptidase activity"/>
    <property type="evidence" value="ECO:0007669"/>
    <property type="project" value="TreeGrafter"/>
</dbReference>
<accession>A0A1F8GUE9</accession>
<feature type="domain" description="LysM" evidence="1">
    <location>
        <begin position="75"/>
        <end position="119"/>
    </location>
</feature>
<dbReference type="PANTHER" id="PTHR21666">
    <property type="entry name" value="PEPTIDASE-RELATED"/>
    <property type="match status" value="1"/>
</dbReference>
<dbReference type="STRING" id="1802701.A3A33_00105"/>
<dbReference type="PANTHER" id="PTHR21666:SF270">
    <property type="entry name" value="MUREIN HYDROLASE ACTIVATOR ENVC"/>
    <property type="match status" value="1"/>
</dbReference>
<reference evidence="2 3" key="1">
    <citation type="journal article" date="2016" name="Nat. Commun.">
        <title>Thousands of microbial genomes shed light on interconnected biogeochemical processes in an aquifer system.</title>
        <authorList>
            <person name="Anantharaman K."/>
            <person name="Brown C.T."/>
            <person name="Hug L.A."/>
            <person name="Sharon I."/>
            <person name="Castelle C.J."/>
            <person name="Probst A.J."/>
            <person name="Thomas B.C."/>
            <person name="Singh A."/>
            <person name="Wilkins M.J."/>
            <person name="Karaoz U."/>
            <person name="Brodie E.L."/>
            <person name="Williams K.H."/>
            <person name="Hubbard S.S."/>
            <person name="Banfield J.F."/>
        </authorList>
    </citation>
    <scope>NUCLEOTIDE SEQUENCE [LARGE SCALE GENOMIC DNA]</scope>
</reference>
<protein>
    <recommendedName>
        <fullName evidence="1">LysM domain-containing protein</fullName>
    </recommendedName>
</protein>
<dbReference type="Gene3D" id="3.10.350.10">
    <property type="entry name" value="LysM domain"/>
    <property type="match status" value="2"/>
</dbReference>
<proteinExistence type="predicted"/>
<dbReference type="Pfam" id="PF01551">
    <property type="entry name" value="Peptidase_M23"/>
    <property type="match status" value="1"/>
</dbReference>
<dbReference type="InterPro" id="IPR036779">
    <property type="entry name" value="LysM_dom_sf"/>
</dbReference>
<evidence type="ECO:0000313" key="2">
    <source>
        <dbReference type="EMBL" id="OGN29047.1"/>
    </source>
</evidence>
<name>A0A1F8GUE9_9BACT</name>
<gene>
    <name evidence="2" type="ORF">A3A33_00105</name>
</gene>
<dbReference type="Gene3D" id="2.70.70.10">
    <property type="entry name" value="Glucose Permease (Domain IIA)"/>
    <property type="match status" value="1"/>
</dbReference>
<evidence type="ECO:0000313" key="3">
    <source>
        <dbReference type="Proteomes" id="UP000179047"/>
    </source>
</evidence>
<dbReference type="Proteomes" id="UP000179047">
    <property type="component" value="Unassembled WGS sequence"/>
</dbReference>
<dbReference type="InterPro" id="IPR018392">
    <property type="entry name" value="LysM"/>
</dbReference>
<organism evidence="2 3">
    <name type="scientific">Candidatus Yanofskybacteria bacterium RIFCSPLOWO2_01_FULL_49_25</name>
    <dbReference type="NCBI Taxonomy" id="1802701"/>
    <lineage>
        <taxon>Bacteria</taxon>
        <taxon>Candidatus Yanofskyibacteriota</taxon>
    </lineage>
</organism>
<dbReference type="CDD" id="cd12797">
    <property type="entry name" value="M23_peptidase"/>
    <property type="match status" value="1"/>
</dbReference>
<dbReference type="SMART" id="SM00257">
    <property type="entry name" value="LysM"/>
    <property type="match status" value="2"/>
</dbReference>
<dbReference type="EMBL" id="MGKP01000010">
    <property type="protein sequence ID" value="OGN29047.1"/>
    <property type="molecule type" value="Genomic_DNA"/>
</dbReference>
<feature type="domain" description="LysM" evidence="1">
    <location>
        <begin position="125"/>
        <end position="169"/>
    </location>
</feature>
<dbReference type="AlphaFoldDB" id="A0A1F8GUE9"/>
<dbReference type="InterPro" id="IPR050570">
    <property type="entry name" value="Cell_wall_metabolism_enzyme"/>
</dbReference>
<dbReference type="CDD" id="cd00118">
    <property type="entry name" value="LysM"/>
    <property type="match status" value="2"/>
</dbReference>
<dbReference type="InterPro" id="IPR011055">
    <property type="entry name" value="Dup_hybrid_motif"/>
</dbReference>
<dbReference type="InterPro" id="IPR016047">
    <property type="entry name" value="M23ase_b-sheet_dom"/>
</dbReference>
<dbReference type="SUPFAM" id="SSF51261">
    <property type="entry name" value="Duplicated hybrid motif"/>
    <property type="match status" value="1"/>
</dbReference>
<dbReference type="PROSITE" id="PS51782">
    <property type="entry name" value="LYSM"/>
    <property type="match status" value="2"/>
</dbReference>
<sequence>MFSGIVRGYIEETSAYSAIPAVGVDVAEVTTLPPASEKAMTATILQTIGDSFVTPATSIVSSLAESPSDHGNQVIDYEVQEGDTISSIASDFGVSVNAVIWANKIRNINALSPGETLKIPPVTGVIHAVAKGDTVSTIAQKYGAESNEIIAFNILPLSGDLRIGQQIVVPDGIIKSAQKTAGSASTKSAKLAVERFSQLPTLDGYFIIPMRGAKTQGIHGRNGVDWANSIGEPIHAAAEGTVIVSDDSGWNGGYGQYVKISHPNGTETLYGHLSKVLVTAGQYVPQGYVIGKEGTTGRSTGPHLHFEVHGAKNPLAQLKSNK</sequence>
<dbReference type="Pfam" id="PF01476">
    <property type="entry name" value="LysM"/>
    <property type="match status" value="2"/>
</dbReference>